<evidence type="ECO:0000256" key="1">
    <source>
        <dbReference type="SAM" id="Phobius"/>
    </source>
</evidence>
<dbReference type="Proteomes" id="UP000092460">
    <property type="component" value="Unassembled WGS sequence"/>
</dbReference>
<sequence>MCRNKSSLKTSSEDSNSFIKFNTVNLTLHQPIAAKAAKKYFQLFTTVGSLATHINSKTNKNIGRACAWLMFVFGFILRKFLSFPTLLEQRDYVPLFRNRHFYDWQNVHAKTQFSQIDFGSKSLSDIRSRGKKMLLPPISNQFYVK</sequence>
<proteinExistence type="predicted"/>
<dbReference type="AlphaFoldDB" id="A0A1B0ARN2"/>
<reference evidence="2" key="2">
    <citation type="submission" date="2020-05" db="UniProtKB">
        <authorList>
            <consortium name="EnsemblMetazoa"/>
        </authorList>
    </citation>
    <scope>IDENTIFICATION</scope>
    <source>
        <strain evidence="2">IAEA</strain>
    </source>
</reference>
<keyword evidence="1" id="KW-0472">Membrane</keyword>
<keyword evidence="1" id="KW-0812">Transmembrane</keyword>
<organism evidence="2 3">
    <name type="scientific">Glossina palpalis gambiensis</name>
    <dbReference type="NCBI Taxonomy" id="67801"/>
    <lineage>
        <taxon>Eukaryota</taxon>
        <taxon>Metazoa</taxon>
        <taxon>Ecdysozoa</taxon>
        <taxon>Arthropoda</taxon>
        <taxon>Hexapoda</taxon>
        <taxon>Insecta</taxon>
        <taxon>Pterygota</taxon>
        <taxon>Neoptera</taxon>
        <taxon>Endopterygota</taxon>
        <taxon>Diptera</taxon>
        <taxon>Brachycera</taxon>
        <taxon>Muscomorpha</taxon>
        <taxon>Hippoboscoidea</taxon>
        <taxon>Glossinidae</taxon>
        <taxon>Glossina</taxon>
    </lineage>
</organism>
<reference evidence="3" key="1">
    <citation type="submission" date="2015-01" db="EMBL/GenBank/DDBJ databases">
        <authorList>
            <person name="Aksoy S."/>
            <person name="Warren W."/>
            <person name="Wilson R.K."/>
        </authorList>
    </citation>
    <scope>NUCLEOTIDE SEQUENCE [LARGE SCALE GENOMIC DNA]</scope>
    <source>
        <strain evidence="3">IAEA</strain>
    </source>
</reference>
<dbReference type="VEuPathDB" id="VectorBase:GPPI006058"/>
<feature type="transmembrane region" description="Helical" evidence="1">
    <location>
        <begin position="65"/>
        <end position="87"/>
    </location>
</feature>
<keyword evidence="3" id="KW-1185">Reference proteome</keyword>
<dbReference type="EnsemblMetazoa" id="GPPI006058-RA">
    <property type="protein sequence ID" value="GPPI006058-PA"/>
    <property type="gene ID" value="GPPI006058"/>
</dbReference>
<name>A0A1B0ARN2_9MUSC</name>
<dbReference type="EMBL" id="JXJN01002483">
    <property type="status" value="NOT_ANNOTATED_CDS"/>
    <property type="molecule type" value="Genomic_DNA"/>
</dbReference>
<evidence type="ECO:0000313" key="3">
    <source>
        <dbReference type="Proteomes" id="UP000092460"/>
    </source>
</evidence>
<accession>A0A1B0ARN2</accession>
<keyword evidence="1" id="KW-1133">Transmembrane helix</keyword>
<evidence type="ECO:0000313" key="2">
    <source>
        <dbReference type="EnsemblMetazoa" id="GPPI006058-PA"/>
    </source>
</evidence>
<protein>
    <submittedName>
        <fullName evidence="2">Uncharacterized protein</fullName>
    </submittedName>
</protein>